<accession>A0ABR0JS92</accession>
<comment type="subcellular location">
    <subcellularLocation>
        <location evidence="1">Nucleus</location>
    </subcellularLocation>
</comment>
<organism evidence="7 8">
    <name type="scientific">Exophiala sideris</name>
    <dbReference type="NCBI Taxonomy" id="1016849"/>
    <lineage>
        <taxon>Eukaryota</taxon>
        <taxon>Fungi</taxon>
        <taxon>Dikarya</taxon>
        <taxon>Ascomycota</taxon>
        <taxon>Pezizomycotina</taxon>
        <taxon>Eurotiomycetes</taxon>
        <taxon>Chaetothyriomycetidae</taxon>
        <taxon>Chaetothyriales</taxon>
        <taxon>Herpotrichiellaceae</taxon>
        <taxon>Exophiala</taxon>
    </lineage>
</organism>
<evidence type="ECO:0000313" key="7">
    <source>
        <dbReference type="EMBL" id="KAK5068522.1"/>
    </source>
</evidence>
<evidence type="ECO:0000256" key="2">
    <source>
        <dbReference type="ARBA" id="ARBA00023015"/>
    </source>
</evidence>
<protein>
    <recommendedName>
        <fullName evidence="6">Xylanolytic transcriptional activator regulatory domain-containing protein</fullName>
    </recommendedName>
</protein>
<keyword evidence="8" id="KW-1185">Reference proteome</keyword>
<feature type="domain" description="Xylanolytic transcriptional activator regulatory" evidence="6">
    <location>
        <begin position="127"/>
        <end position="205"/>
    </location>
</feature>
<dbReference type="Pfam" id="PF04082">
    <property type="entry name" value="Fungal_trans"/>
    <property type="match status" value="1"/>
</dbReference>
<dbReference type="Proteomes" id="UP001345691">
    <property type="component" value="Unassembled WGS sequence"/>
</dbReference>
<keyword evidence="3" id="KW-0238">DNA-binding</keyword>
<sequence length="507" mass="57105">MHLIQCVESAIGHEQHYFRRQQLRTKLAQMYQNPESTQSKDQGWLCHWLAILALGELYGNNSQTAPADVHENCRPLSEPDDEPPGARYYHQSVAFLQQVAENPNVQYIETLSLLAIYAFSMDKINTAYMYNGLSMRGALSLGLHRSPQDAPSERSNLPEAELEHQKRVFWTVYYQDLLTTTTTGRPWGILDDEITIDYADSSRLASESLMDFFDPEESNAHLEIMRLRGQAYSSLYGYAGTAINPYSHISLFDFDLGSCLSQQHLDKMEEFNQGLLAWHRDLPVQLQLAQSWDGSLLNLNRVTASLHLVYHQTILVLLRPALVNIYNDWFEAQTKQPATTIEIFPTGSKSMLQAFRHASLESARETATILQWLNHQGALAIYSYFDASYAFTAAITLYLARLTPPSIHIHARLYNTSISFTDEDQGALNTSLSILGQQSSAGNVPAREFQRQLRVLDNNLQALHTALTNRVVLDDLNFDDLDGTDLTTFPSNSNANASTSLGLQTTS</sequence>
<dbReference type="PANTHER" id="PTHR47540">
    <property type="entry name" value="THIAMINE REPRESSIBLE GENES REGULATORY PROTEIN THI5"/>
    <property type="match status" value="1"/>
</dbReference>
<keyword evidence="2" id="KW-0805">Transcription regulation</keyword>
<evidence type="ECO:0000256" key="4">
    <source>
        <dbReference type="ARBA" id="ARBA00023163"/>
    </source>
</evidence>
<comment type="caution">
    <text evidence="7">The sequence shown here is derived from an EMBL/GenBank/DDBJ whole genome shotgun (WGS) entry which is preliminary data.</text>
</comment>
<evidence type="ECO:0000313" key="8">
    <source>
        <dbReference type="Proteomes" id="UP001345691"/>
    </source>
</evidence>
<dbReference type="PANTHER" id="PTHR47540:SF6">
    <property type="entry name" value="ZN(II)2CYS6 TRANSCRIPTION FACTOR (EUROFUNG)"/>
    <property type="match status" value="1"/>
</dbReference>
<proteinExistence type="predicted"/>
<name>A0ABR0JS92_9EURO</name>
<dbReference type="InterPro" id="IPR007219">
    <property type="entry name" value="XnlR_reg_dom"/>
</dbReference>
<evidence type="ECO:0000256" key="1">
    <source>
        <dbReference type="ARBA" id="ARBA00004123"/>
    </source>
</evidence>
<keyword evidence="5" id="KW-0539">Nucleus</keyword>
<dbReference type="EMBL" id="JAVRRF010000001">
    <property type="protein sequence ID" value="KAK5068522.1"/>
    <property type="molecule type" value="Genomic_DNA"/>
</dbReference>
<dbReference type="SMART" id="SM00906">
    <property type="entry name" value="Fungal_trans"/>
    <property type="match status" value="1"/>
</dbReference>
<evidence type="ECO:0000256" key="3">
    <source>
        <dbReference type="ARBA" id="ARBA00023125"/>
    </source>
</evidence>
<keyword evidence="4" id="KW-0804">Transcription</keyword>
<reference evidence="7 8" key="1">
    <citation type="submission" date="2023-08" db="EMBL/GenBank/DDBJ databases">
        <title>Black Yeasts Isolated from many extreme environments.</title>
        <authorList>
            <person name="Coleine C."/>
            <person name="Stajich J.E."/>
            <person name="Selbmann L."/>
        </authorList>
    </citation>
    <scope>NUCLEOTIDE SEQUENCE [LARGE SCALE GENOMIC DNA]</scope>
    <source>
        <strain evidence="7 8">CCFEE 6328</strain>
    </source>
</reference>
<evidence type="ECO:0000259" key="6">
    <source>
        <dbReference type="SMART" id="SM00906"/>
    </source>
</evidence>
<dbReference type="CDD" id="cd12148">
    <property type="entry name" value="fungal_TF_MHR"/>
    <property type="match status" value="1"/>
</dbReference>
<evidence type="ECO:0000256" key="5">
    <source>
        <dbReference type="ARBA" id="ARBA00023242"/>
    </source>
</evidence>
<gene>
    <name evidence="7" type="ORF">LTR69_000642</name>
</gene>
<dbReference type="InterPro" id="IPR051711">
    <property type="entry name" value="Stress_Response_Reg"/>
</dbReference>